<feature type="transmembrane region" description="Helical" evidence="1">
    <location>
        <begin position="2633"/>
        <end position="2652"/>
    </location>
</feature>
<dbReference type="PROSITE" id="PS51257">
    <property type="entry name" value="PROKAR_LIPOPROTEIN"/>
    <property type="match status" value="1"/>
</dbReference>
<sequence>MRKFKNLIYLAILLFIIGCSQFNENLLIDSSNAIQQVTLQYQFIPIQMEFWSFYITAWNMDSYPWYDQQPIIGKQNQFLLFLIRNLQDQQIFAFMYSNVITDSDVIHYLSVDGQMVELRYNPNEYEGIWICNLITIEWSNVMFETIAQTNKYIYDYKQNRFQVSKNLYIFEFQVGGQEWINKQYIASYFRGRLSQIFVTYYYRFLYKVYQERINQLRQNEYVQTISLIPDVVNFDGLLQKQFQFEQFGRKFSIFGWVKYYIYDAYILKKYLVLRLTAYRNYQDEIALGDELLKIIANINLSDEQQCGYDVTSHHYRMPFPNLINQYSINDRVIISGDLPYLEILSKWHFISFEYGLDPENGYYGPYQRTQFQITYFENYDLKSKTSYLGDELYKSLFINIKYNVIFGGDFTVYEKMKGYVARFYFKSNYQDNLNIQFYCHYSCQTCYGPLLSNCLSCNVNTQMIYLEELHQCVCPIGYQEQNQNCRSYENIYPTLYQNEIKLQSSNSQCTFGYFYLPVISKCIKCPQSNSYNLLCVDCLLNPNSWYLRPLCTTDFVTQQVNKDEDAFTEKIRNIIDYDVYYINNEYNLILLEGVSDYCDIKQINTQNCIDLDVQHLQNQLFGVCKENHYYSNKACKLLDIACIQMNQNEKKCLQCQDRYYISDDGNSCLQCPQQCQSCQSLTKCLSCKTGFGLFNGECIKCGIFCKTCVYSIAFNIMRCLNCIDNQLYYLSLNAEECKINNLENCIYAYEFVPLELTNSLDLNFPPTYYGVILNRCAKCKDGYYFHNSDFQCYQGELANCNEFVVSYDKGKYWEICLFAPYQQGILIYSFIDKCSEIALNCIYCLIDQLKIYYPVYDQIGLQKASYKCLVCQNGYYAEKKTGLCLECPTELHCLNCYQQHKYAKDNWKNEIRAHYRSSIDNLRQDHRFTEYALSQNDQDYEILCTLCEFGYEPYKDICIKVCPESCLECVIINNKNICVKCPLDLKGRNRSLINNQCVNCPNNCELCKQRDQKEVLSINPLFTNQEFAYFSYYCIFGFTGIFDQKLGLYIDCQDGPCLKQIVINLNLFCNIQEYQTQINNLKSDEDKIQFQNQNILSDHLFSQKSFFQFETKEFYQMANEKSIRQILIKIVSQQKQQCYVSDQQKIQQNFSPNIFSAIDVDLEIYGNGITTFKYQQQLLFVNFRKVHIEGVQIEVEYFIYGPNLLNFTSVFEQTVELVNINYNQNVNLTTFYIVMENAKNVIIQHFSLINYAKSFPIQSIIKIEQIQSLQTIKILNFNIRNSEFLNLHLLWFELKEDDFVEIETVNIEETKFNQALIYQSKGLLQMNQIRIYNCEIYSQSGLFLINALKYYEMKSLDFNSNFIQSGKILNMNQNSKLIQLNFTKNNIYNNSLLIYNEKEVIQYILMEKIVFELNNYTKNSTFIKLITNLQSNKQIVINQLTMLTNQLLSVVSQTNFDNLDVALIYLDIQIVEIDKINIQKAYGIPDLVIVNADKLQINSITIEQNENYIFKGLYQNYDCFLNSVLIQYDYNSIKILDVQIIEINQLVIYKAQSINQPIIEIKTSTLITQTEKIIKFSEMQLYENLILTTNKLNLASLIKILTQEVYLIIIENSIFENNLMHQYIQIDQINSGLVFFFDCKLCTILFQNLVVQKNIVTNSSNSIFYIQTQNIEIYNCTFNQNSQFNYLILQPFLFWGYQKEQEIYLEQIMETFPIKVKTGNGKIECQKIVLKNIIISNSTSSGFSFYLEKDATVLIQDATISFINSLFQNEDENGGVFLIDTQKSISLRINIKNIYASDIYIKNKGGLLYILQNYIESTHIQLSDIQIADVYSSKGSIFYVEFSSEINLQFKLENLEATYSEQGFLSFIARFNKVTNQQLTELRLERSLFQITYAKLVSIKKIIVQSLLYQSLAILTQIQFIEIQNCRIQNSTIQNSLIRMNSMQSNSQIRILDFQVTKTQILNRIPIYQNCAGFQQKIEMQRQICSQDPNLLLIPPITLLNKYSNQDLQNSYCIINQMNMFQNQISSLIDINPQTTQIQISKLHLKNINCTICNNGLININIQDDQSKIIMNSINFHNDQCGEQSCLNVIKTLSKSRLLQSFDINVYEKHFDFKLQNFICINNIAQKGTCLQIKDIKTLIKDSILQNNTAESYGGSIYVIGNQSFYLLNSLIQFNKAEFGGGLFLKDQIIQNLDKQGTKIYNNIGIKFGNNLAQLASQLAVSIDLQHHLPKIKIIEKENILIEQIQLEKYQLFLNTYSSMLYVPNGQVLSEYKFFDWKIQNYVPYNLHLRLIPLDLFNNVQQNLENSSCQISSRILTQNEDSNFTLDFTNFNQVKFQQYDYNFDNIIFYLDSELNLTLQLQFHCDSIFTPIYGKQKEVIGYHNNYFLRMNVKTLPCQLGEIKVNFDNSCQPCNGTQGFYSLILNSYNCSLKDDFSISEVKSAQLKLKPGFWRPYFNTDFISQCINLLINCNGGWIEGDTSCYDGHIGALCEECDIYNIRGFGHFSTSSKYSCGSCIQNNQNYAALTAISVWTLISILISVKSNIKINDQILLKRVISKLINIKFQYHSNLGILIKITNNHLQILSTIFTFHFQTIDGIGDIVNAVSNPIQTMTHSLDCFLKDLFDIQIHYSRIIWHLIMPFIYILIFIILFWISMKFNQLKYNSTVITTTLIYMYIYLQPFLVGRLISLLSFRQISGFQWIQANVAFRYDTPNHQKWLFSFCLPLLIFIGFIIPLFFFISLYSNKKVLNEKKTRKKWGYLYNEYKLEAYYWEIIKIVKKQCLILFISYYDEYVVKKGILILLIIQIYQKLSQQYQPYSLSLLNKLDAYSANVCQISIALGIGIYIDQQNKSYEIQILYLIILFALNLNYLFRVFNEIVSSFFDENAILVDKFKYYILNKLPWVQQYQVCKKLLQNRNIQKKRIAWRYLKLKKYLIGQAKYILQCKSNYSVKIVSQYSSN</sequence>
<dbReference type="Proteomes" id="UP000692954">
    <property type="component" value="Unassembled WGS sequence"/>
</dbReference>
<comment type="caution">
    <text evidence="3">The sequence shown here is derived from an EMBL/GenBank/DDBJ whole genome shotgun (WGS) entry which is preliminary data.</text>
</comment>
<reference evidence="3" key="1">
    <citation type="submission" date="2021-01" db="EMBL/GenBank/DDBJ databases">
        <authorList>
            <consortium name="Genoscope - CEA"/>
            <person name="William W."/>
        </authorList>
    </citation>
    <scope>NUCLEOTIDE SEQUENCE</scope>
</reference>
<accession>A0A8S1R3J3</accession>
<gene>
    <name evidence="3" type="ORF">PSON_ATCC_30995.1.T1350039</name>
</gene>
<feature type="chain" id="PRO_5035778742" evidence="2">
    <location>
        <begin position="22"/>
        <end position="2959"/>
    </location>
</feature>
<keyword evidence="4" id="KW-1185">Reference proteome</keyword>
<keyword evidence="1" id="KW-0812">Transmembrane</keyword>
<feature type="transmembrane region" description="Helical" evidence="1">
    <location>
        <begin position="2672"/>
        <end position="2692"/>
    </location>
</feature>
<dbReference type="SMART" id="SM00261">
    <property type="entry name" value="FU"/>
    <property type="match status" value="3"/>
</dbReference>
<feature type="transmembrane region" description="Helical" evidence="1">
    <location>
        <begin position="2827"/>
        <end position="2845"/>
    </location>
</feature>
<organism evidence="3 4">
    <name type="scientific">Paramecium sonneborni</name>
    <dbReference type="NCBI Taxonomy" id="65129"/>
    <lineage>
        <taxon>Eukaryota</taxon>
        <taxon>Sar</taxon>
        <taxon>Alveolata</taxon>
        <taxon>Ciliophora</taxon>
        <taxon>Intramacronucleata</taxon>
        <taxon>Oligohymenophorea</taxon>
        <taxon>Peniculida</taxon>
        <taxon>Parameciidae</taxon>
        <taxon>Paramecium</taxon>
    </lineage>
</organism>
<evidence type="ECO:0000256" key="1">
    <source>
        <dbReference type="SAM" id="Phobius"/>
    </source>
</evidence>
<feature type="transmembrane region" description="Helical" evidence="1">
    <location>
        <begin position="2717"/>
        <end position="2742"/>
    </location>
</feature>
<dbReference type="CDD" id="cd00064">
    <property type="entry name" value="FU"/>
    <property type="match status" value="1"/>
</dbReference>
<keyword evidence="1" id="KW-0472">Membrane</keyword>
<keyword evidence="1" id="KW-1133">Transmembrane helix</keyword>
<name>A0A8S1R3J3_9CILI</name>
<evidence type="ECO:0000313" key="3">
    <source>
        <dbReference type="EMBL" id="CAD8121897.1"/>
    </source>
</evidence>
<proteinExistence type="predicted"/>
<keyword evidence="2" id="KW-0732">Signal</keyword>
<protein>
    <submittedName>
        <fullName evidence="3">Uncharacterized protein</fullName>
    </submittedName>
</protein>
<evidence type="ECO:0000256" key="2">
    <source>
        <dbReference type="SAM" id="SignalP"/>
    </source>
</evidence>
<dbReference type="EMBL" id="CAJJDN010000135">
    <property type="protein sequence ID" value="CAD8121897.1"/>
    <property type="molecule type" value="Genomic_DNA"/>
</dbReference>
<dbReference type="InterPro" id="IPR006212">
    <property type="entry name" value="Furin_repeat"/>
</dbReference>
<dbReference type="PANTHER" id="PTHR11319:SF35">
    <property type="entry name" value="OUTER MEMBRANE PROTEIN PMPC-RELATED"/>
    <property type="match status" value="1"/>
</dbReference>
<feature type="transmembrane region" description="Helical" evidence="1">
    <location>
        <begin position="2852"/>
        <end position="2871"/>
    </location>
</feature>
<dbReference type="PANTHER" id="PTHR11319">
    <property type="entry name" value="G PROTEIN-COUPLED RECEPTOR-RELATED"/>
    <property type="match status" value="1"/>
</dbReference>
<feature type="signal peptide" evidence="2">
    <location>
        <begin position="1"/>
        <end position="21"/>
    </location>
</feature>
<evidence type="ECO:0000313" key="4">
    <source>
        <dbReference type="Proteomes" id="UP000692954"/>
    </source>
</evidence>